<feature type="transmembrane region" description="Helical" evidence="1">
    <location>
        <begin position="7"/>
        <end position="23"/>
    </location>
</feature>
<keyword evidence="3" id="KW-1185">Reference proteome</keyword>
<evidence type="ECO:0000256" key="1">
    <source>
        <dbReference type="SAM" id="Phobius"/>
    </source>
</evidence>
<organism evidence="2 3">
    <name type="scientific">Exobacillus caeni</name>
    <dbReference type="NCBI Taxonomy" id="2574798"/>
    <lineage>
        <taxon>Bacteria</taxon>
        <taxon>Bacillati</taxon>
        <taxon>Bacillota</taxon>
        <taxon>Bacilli</taxon>
        <taxon>Bacillales</taxon>
        <taxon>Guptibacillaceae</taxon>
        <taxon>Exobacillus</taxon>
    </lineage>
</organism>
<proteinExistence type="predicted"/>
<keyword evidence="1" id="KW-1133">Transmembrane helix</keyword>
<dbReference type="Proteomes" id="UP000308230">
    <property type="component" value="Unassembled WGS sequence"/>
</dbReference>
<sequence length="353" mass="41334">MRYIQSLVKSFSLISLMFLMLLLMGIQSVYISTALIFMLGIWIFIVFESDKHMNEWYLFKKKYGKPFLFVVSGFPLICMLILTLFFNSIIGAESNLTAKEKVALSPNIIDQIKRNQLEEEYQSQLNEKDFEHIRFLYPEADEKSMAMVQNSFREADRIADMLFGKQEKPEVDVILYDDKNTFEKISTLESVVGFYSEEEKSIHLLSNKEMTKWELKSTIIHEYNHFRMDILLTELGVDSSNVPQWFQEGVAEYAGYGDNGPTQAFETVDFQELDTNQQFHQARKQNYDPYLQSYKAIKQLADMEGKEVILKILIQMKEDNFYEAFHKVTGMKINTYQEVFLESEKPENIGFES</sequence>
<comment type="caution">
    <text evidence="2">The sequence shown here is derived from an EMBL/GenBank/DDBJ whole genome shotgun (WGS) entry which is preliminary data.</text>
</comment>
<keyword evidence="1" id="KW-0812">Transmembrane</keyword>
<name>A0A5R9F0X2_9BACL</name>
<gene>
    <name evidence="2" type="ORF">FCL54_12230</name>
</gene>
<dbReference type="EMBL" id="SWLG01000007">
    <property type="protein sequence ID" value="TLS37282.1"/>
    <property type="molecule type" value="Genomic_DNA"/>
</dbReference>
<protein>
    <submittedName>
        <fullName evidence="2">Uncharacterized protein</fullName>
    </submittedName>
</protein>
<feature type="transmembrane region" description="Helical" evidence="1">
    <location>
        <begin position="29"/>
        <end position="47"/>
    </location>
</feature>
<evidence type="ECO:0000313" key="2">
    <source>
        <dbReference type="EMBL" id="TLS37282.1"/>
    </source>
</evidence>
<reference evidence="2 3" key="1">
    <citation type="submission" date="2019-04" db="EMBL/GenBank/DDBJ databases">
        <title>Bacillus caeni sp. nov., a bacterium isolated from mangrove sediment.</title>
        <authorList>
            <person name="Huang H."/>
            <person name="Mo K."/>
            <person name="Hu Y."/>
        </authorList>
    </citation>
    <scope>NUCLEOTIDE SEQUENCE [LARGE SCALE GENOMIC DNA]</scope>
    <source>
        <strain evidence="2 3">HB172195</strain>
    </source>
</reference>
<accession>A0A5R9F0X2</accession>
<dbReference type="OrthoDB" id="43895at2"/>
<dbReference type="RefSeq" id="WP_138126813.1">
    <property type="nucleotide sequence ID" value="NZ_SWLG01000007.1"/>
</dbReference>
<keyword evidence="1" id="KW-0472">Membrane</keyword>
<feature type="transmembrane region" description="Helical" evidence="1">
    <location>
        <begin position="67"/>
        <end position="86"/>
    </location>
</feature>
<dbReference type="AlphaFoldDB" id="A0A5R9F0X2"/>
<evidence type="ECO:0000313" key="3">
    <source>
        <dbReference type="Proteomes" id="UP000308230"/>
    </source>
</evidence>